<keyword evidence="2" id="KW-0723">Serine/threonine-protein kinase</keyword>
<keyword evidence="10" id="KW-0472">Membrane</keyword>
<evidence type="ECO:0000256" key="3">
    <source>
        <dbReference type="ARBA" id="ARBA00022679"/>
    </source>
</evidence>
<dbReference type="Proteomes" id="UP000286921">
    <property type="component" value="Unassembled WGS sequence"/>
</dbReference>
<dbReference type="SUPFAM" id="SSF48208">
    <property type="entry name" value="Six-hairpin glycosidases"/>
    <property type="match status" value="1"/>
</dbReference>
<dbReference type="InterPro" id="IPR008928">
    <property type="entry name" value="6-hairpin_glycosidase_sf"/>
</dbReference>
<dbReference type="Pfam" id="PF07944">
    <property type="entry name" value="Beta-AFase-like_GH127_cat"/>
    <property type="match status" value="1"/>
</dbReference>
<protein>
    <recommendedName>
        <fullName evidence="1">non-specific serine/threonine protein kinase</fullName>
        <ecNumber evidence="1">2.7.11.1</ecNumber>
    </recommendedName>
</protein>
<feature type="binding site" evidence="9">
    <location>
        <position position="956"/>
    </location>
    <ligand>
        <name>ATP</name>
        <dbReference type="ChEBI" id="CHEBI:30616"/>
    </ligand>
</feature>
<dbReference type="PROSITE" id="PS00107">
    <property type="entry name" value="PROTEIN_KINASE_ATP"/>
    <property type="match status" value="1"/>
</dbReference>
<feature type="transmembrane region" description="Helical" evidence="10">
    <location>
        <begin position="57"/>
        <end position="82"/>
    </location>
</feature>
<dbReference type="GO" id="GO:0005634">
    <property type="term" value="C:nucleus"/>
    <property type="evidence" value="ECO:0007669"/>
    <property type="project" value="TreeGrafter"/>
</dbReference>
<dbReference type="InterPro" id="IPR000719">
    <property type="entry name" value="Prot_kinase_dom"/>
</dbReference>
<dbReference type="Gene3D" id="3.30.200.20">
    <property type="entry name" value="Phosphorylase Kinase, domain 1"/>
    <property type="match status" value="1"/>
</dbReference>
<evidence type="ECO:0000256" key="10">
    <source>
        <dbReference type="SAM" id="Phobius"/>
    </source>
</evidence>
<evidence type="ECO:0000256" key="9">
    <source>
        <dbReference type="PROSITE-ProRule" id="PRU10141"/>
    </source>
</evidence>
<keyword evidence="6 9" id="KW-0067">ATP-binding</keyword>
<dbReference type="EC" id="2.7.11.1" evidence="1"/>
<keyword evidence="10" id="KW-0812">Transmembrane</keyword>
<dbReference type="GO" id="GO:0000245">
    <property type="term" value="P:spliceosomal complex assembly"/>
    <property type="evidence" value="ECO:0007669"/>
    <property type="project" value="TreeGrafter"/>
</dbReference>
<keyword evidence="4 9" id="KW-0547">Nucleotide-binding</keyword>
<evidence type="ECO:0000256" key="7">
    <source>
        <dbReference type="ARBA" id="ARBA00047899"/>
    </source>
</evidence>
<feature type="transmembrane region" description="Helical" evidence="10">
    <location>
        <begin position="31"/>
        <end position="50"/>
    </location>
</feature>
<comment type="catalytic activity">
    <reaction evidence="7">
        <text>L-threonyl-[protein] + ATP = O-phospho-L-threonyl-[protein] + ADP + H(+)</text>
        <dbReference type="Rhea" id="RHEA:46608"/>
        <dbReference type="Rhea" id="RHEA-COMP:11060"/>
        <dbReference type="Rhea" id="RHEA-COMP:11605"/>
        <dbReference type="ChEBI" id="CHEBI:15378"/>
        <dbReference type="ChEBI" id="CHEBI:30013"/>
        <dbReference type="ChEBI" id="CHEBI:30616"/>
        <dbReference type="ChEBI" id="CHEBI:61977"/>
        <dbReference type="ChEBI" id="CHEBI:456216"/>
        <dbReference type="EC" id="2.7.11.1"/>
    </reaction>
</comment>
<dbReference type="EMBL" id="BDHI01000007">
    <property type="protein sequence ID" value="GCB20676.1"/>
    <property type="molecule type" value="Genomic_DNA"/>
</dbReference>
<evidence type="ECO:0000313" key="12">
    <source>
        <dbReference type="EMBL" id="GCB20676.1"/>
    </source>
</evidence>
<dbReference type="GO" id="GO:0005975">
    <property type="term" value="P:carbohydrate metabolic process"/>
    <property type="evidence" value="ECO:0007669"/>
    <property type="project" value="InterPro"/>
</dbReference>
<dbReference type="GO" id="GO:0050684">
    <property type="term" value="P:regulation of mRNA processing"/>
    <property type="evidence" value="ECO:0007669"/>
    <property type="project" value="TreeGrafter"/>
</dbReference>
<dbReference type="GO" id="GO:0005737">
    <property type="term" value="C:cytoplasm"/>
    <property type="evidence" value="ECO:0007669"/>
    <property type="project" value="TreeGrafter"/>
</dbReference>
<dbReference type="STRING" id="105351.A0A401KN49"/>
<comment type="catalytic activity">
    <reaction evidence="8">
        <text>L-seryl-[protein] + ATP = O-phospho-L-seryl-[protein] + ADP + H(+)</text>
        <dbReference type="Rhea" id="RHEA:17989"/>
        <dbReference type="Rhea" id="RHEA-COMP:9863"/>
        <dbReference type="Rhea" id="RHEA-COMP:11604"/>
        <dbReference type="ChEBI" id="CHEBI:15378"/>
        <dbReference type="ChEBI" id="CHEBI:29999"/>
        <dbReference type="ChEBI" id="CHEBI:30616"/>
        <dbReference type="ChEBI" id="CHEBI:83421"/>
        <dbReference type="ChEBI" id="CHEBI:456216"/>
        <dbReference type="EC" id="2.7.11.1"/>
    </reaction>
</comment>
<feature type="domain" description="Protein kinase" evidence="11">
    <location>
        <begin position="927"/>
        <end position="1293"/>
    </location>
</feature>
<gene>
    <name evidence="12" type="ORF">AAWM_03561</name>
</gene>
<evidence type="ECO:0000256" key="6">
    <source>
        <dbReference type="ARBA" id="ARBA00022840"/>
    </source>
</evidence>
<sequence>MQGEAPAQTVSSLGQALRAVGGLTKPSGRGLFMFQCLLAGSSSAAIIGMLGATVMGYAFTAGAVGFLGGSCVGFVLGSIGYYRTCARQSLIAFLKYPDLLRHHIAIDFGMHGVDKASRFWGTDMQKTMCDIQSDVSLQGMLVAAWHSAVPAIEWLQLLSLALHLGSTAAVSSSTKSMKKVLAPFKYNPFPLGTITATGWLHDQLELEANGLAGHLNDFYRFVAGSTWVGGSWEYSTLDEAAPYWFNYVVPLAWTINDSRLKAQAKEFLDYVLDHQAEDGWLGPETTRQTRGIWARSLLCFGLVQYAQADPSETERIVTAMHKFTILAHSMLKDNFTGLIENKTLGDSFDPYGFGLARTHELPMSLQWLYENYPRNNSEIIWETMELMFAGGVAGGKDWTTFFVEGVFPTLGTPYITTSSFTHGVNLAEGLRYPTVLYRMNGNSSLLDQTALAVNLLTNYQSTLAGSITADEHLGGLSPERGSETCISVEMMFSMAYLYRFYGTNAYADRAERVAFNSLPAALSPNWWSHQYVQQVNQPWSRNLSAIPFGNVNSYANSYGLEPNFPCCTVNHGQGYPKYVAASYVLEGDSHVIHALLGPETLSAKLATGNVTIACTTNYPFSGRLEYAITTTTDISFSVRIPDWVNKMNSQYSLAGANFKPLSSDSNNLQTFNLTKGTTQIVIDLEMGIQVTKSPANGTAAVYYGPLLYALDIDYNSTHHSPLNYSSLEPLPADQIVAQTHDYVLNPTSAWRYAIDPTSVTVQQVYDRDGQLQNPIWAKNATPVALFADAWLVPWEENLGTAAVPPKYPNVTGSPSKIRLVPYGSAKLHIADFPIAVQASLGDSAARHSTALTIRQQSIILPHGYGAIIPGINSISATAGSAFPYRVSDSQSAPNVLYEPLEGVERIEHYRPGGYHPIQIGDHLHGRYQVIHKLGHGSYSTTWLARDDQNNKYVAVKICTSDSDPKEAGILTTLTRPHYPAISHPGKTMLHPILDTFSIHGPNGEHTCYVTSPARASLSDLKDGSLLRLFQLDVARAFAAQLVLAVDYIHTREFVHGDIHMGNILLTTSRDIDQLSPEQLYERYGAPELDPVVNLDGKPLLPGVPSHGIAPIWLGEPSEKVTLPEARILLADFGEAFSSKETRYISHTPLVNRPPEARFEPNKPLSFSSDIWTLACTIWTIIAQRPLFEGFLATEDYMTREHVDTLGILPPEWWKRWEARPESFTEDGRPIKRNPYRSWGDRFEDSVQQPRQEVGMPLLDAEEKDAIFEMLRPMLAFRPEQRSTTKQILESEWMVKWALPEYEKVRRGG</sequence>
<dbReference type="PROSITE" id="PS50011">
    <property type="entry name" value="PROTEIN_KINASE_DOM"/>
    <property type="match status" value="1"/>
</dbReference>
<keyword evidence="5 12" id="KW-0418">Kinase</keyword>
<dbReference type="GO" id="GO:0005524">
    <property type="term" value="F:ATP binding"/>
    <property type="evidence" value="ECO:0007669"/>
    <property type="project" value="UniProtKB-UniRule"/>
</dbReference>
<dbReference type="PANTHER" id="PTHR47634">
    <property type="entry name" value="PROTEIN KINASE DOMAIN-CONTAINING PROTEIN-RELATED"/>
    <property type="match status" value="1"/>
</dbReference>
<comment type="caution">
    <text evidence="12">The sequence shown here is derived from an EMBL/GenBank/DDBJ whole genome shotgun (WGS) entry which is preliminary data.</text>
</comment>
<evidence type="ECO:0000256" key="8">
    <source>
        <dbReference type="ARBA" id="ARBA00048679"/>
    </source>
</evidence>
<keyword evidence="13" id="KW-1185">Reference proteome</keyword>
<dbReference type="InterPro" id="IPR051334">
    <property type="entry name" value="SRPK"/>
</dbReference>
<evidence type="ECO:0000256" key="2">
    <source>
        <dbReference type="ARBA" id="ARBA00022527"/>
    </source>
</evidence>
<evidence type="ECO:0000256" key="4">
    <source>
        <dbReference type="ARBA" id="ARBA00022741"/>
    </source>
</evidence>
<dbReference type="PANTHER" id="PTHR47634:SF9">
    <property type="entry name" value="PROTEIN KINASE DOMAIN-CONTAINING PROTEIN-RELATED"/>
    <property type="match status" value="1"/>
</dbReference>
<dbReference type="Pfam" id="PF00069">
    <property type="entry name" value="Pkinase"/>
    <property type="match status" value="1"/>
</dbReference>
<evidence type="ECO:0000259" key="11">
    <source>
        <dbReference type="PROSITE" id="PS50011"/>
    </source>
</evidence>
<dbReference type="Gene3D" id="1.10.510.10">
    <property type="entry name" value="Transferase(Phosphotransferase) domain 1"/>
    <property type="match status" value="1"/>
</dbReference>
<name>A0A401KN49_ASPAW</name>
<dbReference type="InterPro" id="IPR012878">
    <property type="entry name" value="Beta-AFase-like_GH127_cat"/>
</dbReference>
<evidence type="ECO:0000256" key="1">
    <source>
        <dbReference type="ARBA" id="ARBA00012513"/>
    </source>
</evidence>
<organism evidence="12 13">
    <name type="scientific">Aspergillus awamori</name>
    <name type="common">Black koji mold</name>
    <dbReference type="NCBI Taxonomy" id="105351"/>
    <lineage>
        <taxon>Eukaryota</taxon>
        <taxon>Fungi</taxon>
        <taxon>Dikarya</taxon>
        <taxon>Ascomycota</taxon>
        <taxon>Pezizomycotina</taxon>
        <taxon>Eurotiomycetes</taxon>
        <taxon>Eurotiomycetidae</taxon>
        <taxon>Eurotiales</taxon>
        <taxon>Aspergillaceae</taxon>
        <taxon>Aspergillus</taxon>
    </lineage>
</organism>
<evidence type="ECO:0000256" key="5">
    <source>
        <dbReference type="ARBA" id="ARBA00022777"/>
    </source>
</evidence>
<dbReference type="GO" id="GO:0004674">
    <property type="term" value="F:protein serine/threonine kinase activity"/>
    <property type="evidence" value="ECO:0007669"/>
    <property type="project" value="UniProtKB-KW"/>
</dbReference>
<evidence type="ECO:0000313" key="13">
    <source>
        <dbReference type="Proteomes" id="UP000286921"/>
    </source>
</evidence>
<keyword evidence="3" id="KW-0808">Transferase</keyword>
<dbReference type="SMART" id="SM00220">
    <property type="entry name" value="S_TKc"/>
    <property type="match status" value="1"/>
</dbReference>
<reference evidence="12 13" key="1">
    <citation type="submission" date="2016-09" db="EMBL/GenBank/DDBJ databases">
        <title>Aspergillus awamori IFM 58123T.</title>
        <authorList>
            <person name="Kusuya Y."/>
            <person name="Shimizu M."/>
            <person name="Takahashi H."/>
            <person name="Yaguchi T."/>
        </authorList>
    </citation>
    <scope>NUCLEOTIDE SEQUENCE [LARGE SCALE GENOMIC DNA]</scope>
    <source>
        <strain evidence="12 13">IFM 58123</strain>
    </source>
</reference>
<accession>A0A401KN49</accession>
<keyword evidence="10" id="KW-1133">Transmembrane helix</keyword>
<proteinExistence type="predicted"/>
<dbReference type="InterPro" id="IPR011009">
    <property type="entry name" value="Kinase-like_dom_sf"/>
</dbReference>
<dbReference type="InterPro" id="IPR017441">
    <property type="entry name" value="Protein_kinase_ATP_BS"/>
</dbReference>
<dbReference type="SUPFAM" id="SSF56112">
    <property type="entry name" value="Protein kinase-like (PK-like)"/>
    <property type="match status" value="1"/>
</dbReference>